<dbReference type="EC" id="2.7.13.3" evidence="3"/>
<dbReference type="CDD" id="cd00082">
    <property type="entry name" value="HisKA"/>
    <property type="match status" value="1"/>
</dbReference>
<dbReference type="InterPro" id="IPR036890">
    <property type="entry name" value="HATPase_C_sf"/>
</dbReference>
<dbReference type="PANTHER" id="PTHR43047:SF63">
    <property type="entry name" value="HISTIDINE KINASE"/>
    <property type="match status" value="1"/>
</dbReference>
<dbReference type="InterPro" id="IPR001789">
    <property type="entry name" value="Sig_transdc_resp-reg_receiver"/>
</dbReference>
<evidence type="ECO:0000256" key="8">
    <source>
        <dbReference type="ARBA" id="ARBA00074306"/>
    </source>
</evidence>
<comment type="catalytic activity">
    <reaction evidence="1">
        <text>ATP + protein L-histidine = ADP + protein N-phospho-L-histidine.</text>
        <dbReference type="EC" id="2.7.13.3"/>
    </reaction>
</comment>
<dbReference type="SUPFAM" id="SSF47384">
    <property type="entry name" value="Homodimeric domain of signal transducing histidine kinase"/>
    <property type="match status" value="1"/>
</dbReference>
<keyword evidence="7" id="KW-0902">Two-component regulatory system</keyword>
<dbReference type="SMART" id="SM00388">
    <property type="entry name" value="HisKA"/>
    <property type="match status" value="1"/>
</dbReference>
<dbReference type="Gene3D" id="1.10.287.130">
    <property type="match status" value="1"/>
</dbReference>
<dbReference type="GO" id="GO:0009927">
    <property type="term" value="F:histidine phosphotransfer kinase activity"/>
    <property type="evidence" value="ECO:0007669"/>
    <property type="project" value="TreeGrafter"/>
</dbReference>
<dbReference type="PROSITE" id="PS50109">
    <property type="entry name" value="HIS_KIN"/>
    <property type="match status" value="1"/>
</dbReference>
<dbReference type="Gene3D" id="3.30.565.10">
    <property type="entry name" value="Histidine kinase-like ATPase, C-terminal domain"/>
    <property type="match status" value="1"/>
</dbReference>
<dbReference type="EMBL" id="DSYK01000112">
    <property type="protein sequence ID" value="HGS20653.1"/>
    <property type="molecule type" value="Genomic_DNA"/>
</dbReference>
<dbReference type="PROSITE" id="PS50110">
    <property type="entry name" value="RESPONSE_REGULATORY"/>
    <property type="match status" value="1"/>
</dbReference>
<sequence>MWALLRSILVQEREYSESIADLVETTQQSVVYCVLVLSLVGLAWVTASHPGDLLLRTMPIMLLLLGLGALVLKMVQRHQFFLSQIVWQAGLMGCIALGYLLFEMPQISLLLIFLPLTGMVTMGLGFALAIEGCVFGLVFFLGRYGAPPLSSLDSALVLVGSLGSGALGWAATNAMLTLTEWAMTSFHQARVNVAEARRQREELLETQEDLLQANRELARLSQRLKMMTQIAEEARRVKEEFVANVSHELRTPLNMVIGFCEVIAESPRVYGNLPPALLADIAAIKRNGQHLISLVNDVLDLSQIDAGRMALSKEWTTLQEIVESSVEAVKALFVSKGLFIKTELPDEEIPVFCDRTRIREVLLNLLSNAGRFTVTGGVTISAKESQGGITVSVSDTGPGISQEDLKRLFEPFQQLDNSIRRKGGSGLGLSISKRFVELHDGNMWVESELGKGTTFYFSLPRTTLADSEADTPRAMRWINPYFQYEKPIRRSKAPSLVVIPRYVLLEKGSALKRLFDRYMDGVEAVTASSAEAALDMLKESPAQALVVNRYDFQDEALPAQLFQLPFDAPLIECWVPGQDEPARRLGVVRYLTKPITRAELFQAIDQVGHEVNTILVVDDQPEMLQLIGRMLVSSEKTFTVVRAKNALNALALLKSRKPDLMILDLIMPELDGFYVLQQKAQDEVIRDIPVIVISANDPTGAPILSDNLSVHRSAGFSARELLACVRAITGILVPEAPPDGQVREAGSAG</sequence>
<dbReference type="GO" id="GO:0000155">
    <property type="term" value="F:phosphorelay sensor kinase activity"/>
    <property type="evidence" value="ECO:0007669"/>
    <property type="project" value="InterPro"/>
</dbReference>
<evidence type="ECO:0000256" key="11">
    <source>
        <dbReference type="SAM" id="Phobius"/>
    </source>
</evidence>
<dbReference type="AlphaFoldDB" id="A0A7C4KGH2"/>
<dbReference type="CDD" id="cd16922">
    <property type="entry name" value="HATPase_EvgS-ArcB-TorS-like"/>
    <property type="match status" value="1"/>
</dbReference>
<dbReference type="SUPFAM" id="SSF52172">
    <property type="entry name" value="CheY-like"/>
    <property type="match status" value="2"/>
</dbReference>
<name>A0A7C4KGH2_9CHLR</name>
<dbReference type="Pfam" id="PF02518">
    <property type="entry name" value="HATPase_c"/>
    <property type="match status" value="1"/>
</dbReference>
<keyword evidence="11" id="KW-1133">Transmembrane helix</keyword>
<gene>
    <name evidence="14" type="ORF">ENT37_02160</name>
</gene>
<evidence type="ECO:0000259" key="12">
    <source>
        <dbReference type="PROSITE" id="PS50109"/>
    </source>
</evidence>
<dbReference type="PRINTS" id="PR00344">
    <property type="entry name" value="BCTRLSENSOR"/>
</dbReference>
<evidence type="ECO:0000256" key="7">
    <source>
        <dbReference type="ARBA" id="ARBA00023012"/>
    </source>
</evidence>
<keyword evidence="6" id="KW-0418">Kinase</keyword>
<evidence type="ECO:0000256" key="9">
    <source>
        <dbReference type="PROSITE-ProRule" id="PRU00169"/>
    </source>
</evidence>
<dbReference type="Pfam" id="PF00072">
    <property type="entry name" value="Response_reg"/>
    <property type="match status" value="1"/>
</dbReference>
<feature type="transmembrane region" description="Helical" evidence="11">
    <location>
        <begin position="81"/>
        <end position="102"/>
    </location>
</feature>
<comment type="caution">
    <text evidence="14">The sequence shown here is derived from an EMBL/GenBank/DDBJ whole genome shotgun (WGS) entry which is preliminary data.</text>
</comment>
<feature type="transmembrane region" description="Helical" evidence="11">
    <location>
        <begin position="154"/>
        <end position="176"/>
    </location>
</feature>
<dbReference type="Gene3D" id="3.40.50.2300">
    <property type="match status" value="1"/>
</dbReference>
<dbReference type="GO" id="GO:0005886">
    <property type="term" value="C:plasma membrane"/>
    <property type="evidence" value="ECO:0007669"/>
    <property type="project" value="TreeGrafter"/>
</dbReference>
<feature type="transmembrane region" description="Helical" evidence="11">
    <location>
        <begin position="29"/>
        <end position="46"/>
    </location>
</feature>
<protein>
    <recommendedName>
        <fullName evidence="8">Circadian input-output histidine kinase CikA</fullName>
        <ecNumber evidence="3">2.7.13.3</ecNumber>
    </recommendedName>
</protein>
<keyword evidence="11" id="KW-0812">Transmembrane</keyword>
<organism evidence="14">
    <name type="scientific">Anaerolinea thermolimosa</name>
    <dbReference type="NCBI Taxonomy" id="229919"/>
    <lineage>
        <taxon>Bacteria</taxon>
        <taxon>Bacillati</taxon>
        <taxon>Chloroflexota</taxon>
        <taxon>Anaerolineae</taxon>
        <taxon>Anaerolineales</taxon>
        <taxon>Anaerolineaceae</taxon>
        <taxon>Anaerolinea</taxon>
    </lineage>
</organism>
<feature type="transmembrane region" description="Helical" evidence="11">
    <location>
        <begin position="109"/>
        <end position="142"/>
    </location>
</feature>
<evidence type="ECO:0000256" key="10">
    <source>
        <dbReference type="SAM" id="Coils"/>
    </source>
</evidence>
<comment type="similarity">
    <text evidence="2">In the N-terminal section; belongs to the phytochrome family.</text>
</comment>
<keyword evidence="5" id="KW-0808">Transferase</keyword>
<reference evidence="14" key="1">
    <citation type="journal article" date="2020" name="mSystems">
        <title>Genome- and Community-Level Interaction Insights into Carbon Utilization and Element Cycling Functions of Hydrothermarchaeota in Hydrothermal Sediment.</title>
        <authorList>
            <person name="Zhou Z."/>
            <person name="Liu Y."/>
            <person name="Xu W."/>
            <person name="Pan J."/>
            <person name="Luo Z.H."/>
            <person name="Li M."/>
        </authorList>
    </citation>
    <scope>NUCLEOTIDE SEQUENCE [LARGE SCALE GENOMIC DNA]</scope>
    <source>
        <strain evidence="14">SpSt-573</strain>
    </source>
</reference>
<dbReference type="InterPro" id="IPR011006">
    <property type="entry name" value="CheY-like_superfamily"/>
</dbReference>
<feature type="transmembrane region" description="Helical" evidence="11">
    <location>
        <begin position="53"/>
        <end position="75"/>
    </location>
</feature>
<proteinExistence type="inferred from homology"/>
<keyword evidence="10" id="KW-0175">Coiled coil</keyword>
<dbReference type="InterPro" id="IPR005467">
    <property type="entry name" value="His_kinase_dom"/>
</dbReference>
<dbReference type="SMART" id="SM00387">
    <property type="entry name" value="HATPase_c"/>
    <property type="match status" value="1"/>
</dbReference>
<dbReference type="PANTHER" id="PTHR43047">
    <property type="entry name" value="TWO-COMPONENT HISTIDINE PROTEIN KINASE"/>
    <property type="match status" value="1"/>
</dbReference>
<evidence type="ECO:0000256" key="6">
    <source>
        <dbReference type="ARBA" id="ARBA00022777"/>
    </source>
</evidence>
<evidence type="ECO:0000259" key="13">
    <source>
        <dbReference type="PROSITE" id="PS50110"/>
    </source>
</evidence>
<keyword evidence="11" id="KW-0472">Membrane</keyword>
<evidence type="ECO:0000256" key="4">
    <source>
        <dbReference type="ARBA" id="ARBA00022553"/>
    </source>
</evidence>
<dbReference type="Pfam" id="PF00512">
    <property type="entry name" value="HisKA"/>
    <property type="match status" value="1"/>
</dbReference>
<feature type="domain" description="Histidine kinase" evidence="12">
    <location>
        <begin position="244"/>
        <end position="463"/>
    </location>
</feature>
<dbReference type="InterPro" id="IPR036097">
    <property type="entry name" value="HisK_dim/P_sf"/>
</dbReference>
<evidence type="ECO:0000256" key="5">
    <source>
        <dbReference type="ARBA" id="ARBA00022679"/>
    </source>
</evidence>
<keyword evidence="4 9" id="KW-0597">Phosphoprotein</keyword>
<feature type="domain" description="Response regulatory" evidence="13">
    <location>
        <begin position="613"/>
        <end position="729"/>
    </location>
</feature>
<evidence type="ECO:0000256" key="1">
    <source>
        <dbReference type="ARBA" id="ARBA00000085"/>
    </source>
</evidence>
<dbReference type="InterPro" id="IPR003661">
    <property type="entry name" value="HisK_dim/P_dom"/>
</dbReference>
<dbReference type="InterPro" id="IPR003594">
    <property type="entry name" value="HATPase_dom"/>
</dbReference>
<dbReference type="SMART" id="SM00448">
    <property type="entry name" value="REC"/>
    <property type="match status" value="1"/>
</dbReference>
<evidence type="ECO:0000256" key="2">
    <source>
        <dbReference type="ARBA" id="ARBA00006402"/>
    </source>
</evidence>
<evidence type="ECO:0000313" key="14">
    <source>
        <dbReference type="EMBL" id="HGS20653.1"/>
    </source>
</evidence>
<accession>A0A7C4KGH2</accession>
<dbReference type="SUPFAM" id="SSF55874">
    <property type="entry name" value="ATPase domain of HSP90 chaperone/DNA topoisomerase II/histidine kinase"/>
    <property type="match status" value="1"/>
</dbReference>
<dbReference type="InterPro" id="IPR004358">
    <property type="entry name" value="Sig_transdc_His_kin-like_C"/>
</dbReference>
<dbReference type="FunFam" id="3.30.565.10:FF:000010">
    <property type="entry name" value="Sensor histidine kinase RcsC"/>
    <property type="match status" value="1"/>
</dbReference>
<feature type="modified residue" description="4-aspartylphosphate" evidence="9">
    <location>
        <position position="664"/>
    </location>
</feature>
<feature type="coiled-coil region" evidence="10">
    <location>
        <begin position="186"/>
        <end position="237"/>
    </location>
</feature>
<evidence type="ECO:0000256" key="3">
    <source>
        <dbReference type="ARBA" id="ARBA00012438"/>
    </source>
</evidence>